<accession>A0ABQ2M6H5</accession>
<feature type="transmembrane region" description="Helical" evidence="1">
    <location>
        <begin position="84"/>
        <end position="104"/>
    </location>
</feature>
<name>A0ABQ2M6H5_9ACTN</name>
<dbReference type="Pfam" id="PF06724">
    <property type="entry name" value="DUF1206"/>
    <property type="match status" value="3"/>
</dbReference>
<dbReference type="EMBL" id="BMMP01000005">
    <property type="protein sequence ID" value="GGO47436.1"/>
    <property type="molecule type" value="Genomic_DNA"/>
</dbReference>
<feature type="transmembrane region" description="Helical" evidence="1">
    <location>
        <begin position="173"/>
        <end position="197"/>
    </location>
</feature>
<feature type="domain" description="DUF1206" evidence="2">
    <location>
        <begin position="89"/>
        <end position="155"/>
    </location>
</feature>
<organism evidence="3 4">
    <name type="scientific">Streptomyces daqingensis</name>
    <dbReference type="NCBI Taxonomy" id="1472640"/>
    <lineage>
        <taxon>Bacteria</taxon>
        <taxon>Bacillati</taxon>
        <taxon>Actinomycetota</taxon>
        <taxon>Actinomycetes</taxon>
        <taxon>Kitasatosporales</taxon>
        <taxon>Streptomycetaceae</taxon>
        <taxon>Streptomyces</taxon>
    </lineage>
</organism>
<sequence>MGMVAQGVLFILVGLLALRIAFGGSGGGEQADQSGALRQLAAQPFGQLLVWAVGVGLAGLAVWRLSEALFGAAEKGGHKTRKRLLAAGFCVLYAVLAYSVISYATGAQGSGSSDAKSEDITARALAVPAGQFLVGAVGLAIAAAGAWAAVQALRRKFHDQLRISSVPRRSRMWIDVLGVTGGVSRGAVLVALGIFAMEAAWSSDADEAKGMDGALRSFADTPAGPWLLVAVAVGVALYGLFSFALARWRRV</sequence>
<evidence type="ECO:0000313" key="4">
    <source>
        <dbReference type="Proteomes" id="UP000631535"/>
    </source>
</evidence>
<feature type="transmembrane region" description="Helical" evidence="1">
    <location>
        <begin position="47"/>
        <end position="63"/>
    </location>
</feature>
<feature type="domain" description="DUF1206" evidence="2">
    <location>
        <begin position="2"/>
        <end position="70"/>
    </location>
</feature>
<evidence type="ECO:0000313" key="3">
    <source>
        <dbReference type="EMBL" id="GGO47436.1"/>
    </source>
</evidence>
<gene>
    <name evidence="3" type="ORF">GCM10012287_20090</name>
</gene>
<feature type="transmembrane region" description="Helical" evidence="1">
    <location>
        <begin position="226"/>
        <end position="246"/>
    </location>
</feature>
<feature type="domain" description="DUF1206" evidence="2">
    <location>
        <begin position="181"/>
        <end position="249"/>
    </location>
</feature>
<comment type="caution">
    <text evidence="3">The sequence shown here is derived from an EMBL/GenBank/DDBJ whole genome shotgun (WGS) entry which is preliminary data.</text>
</comment>
<evidence type="ECO:0000259" key="2">
    <source>
        <dbReference type="Pfam" id="PF06724"/>
    </source>
</evidence>
<keyword evidence="1" id="KW-0472">Membrane</keyword>
<keyword evidence="1" id="KW-0812">Transmembrane</keyword>
<feature type="transmembrane region" description="Helical" evidence="1">
    <location>
        <begin position="132"/>
        <end position="153"/>
    </location>
</feature>
<dbReference type="InterPro" id="IPR009597">
    <property type="entry name" value="DUF1206"/>
</dbReference>
<reference evidence="4" key="1">
    <citation type="journal article" date="2019" name="Int. J. Syst. Evol. Microbiol.">
        <title>The Global Catalogue of Microorganisms (GCM) 10K type strain sequencing project: providing services to taxonomists for standard genome sequencing and annotation.</title>
        <authorList>
            <consortium name="The Broad Institute Genomics Platform"/>
            <consortium name="The Broad Institute Genome Sequencing Center for Infectious Disease"/>
            <person name="Wu L."/>
            <person name="Ma J."/>
        </authorList>
    </citation>
    <scope>NUCLEOTIDE SEQUENCE [LARGE SCALE GENOMIC DNA]</scope>
    <source>
        <strain evidence="4">CGMCC 4.7178</strain>
    </source>
</reference>
<dbReference type="Proteomes" id="UP000631535">
    <property type="component" value="Unassembled WGS sequence"/>
</dbReference>
<evidence type="ECO:0000256" key="1">
    <source>
        <dbReference type="SAM" id="Phobius"/>
    </source>
</evidence>
<keyword evidence="1" id="KW-1133">Transmembrane helix</keyword>
<proteinExistence type="predicted"/>
<keyword evidence="4" id="KW-1185">Reference proteome</keyword>
<protein>
    <submittedName>
        <fullName evidence="3">Membrane protein</fullName>
    </submittedName>
</protein>